<proteinExistence type="predicted"/>
<organism evidence="1 2">
    <name type="scientific">Armillaria novae-zelandiae</name>
    <dbReference type="NCBI Taxonomy" id="153914"/>
    <lineage>
        <taxon>Eukaryota</taxon>
        <taxon>Fungi</taxon>
        <taxon>Dikarya</taxon>
        <taxon>Basidiomycota</taxon>
        <taxon>Agaricomycotina</taxon>
        <taxon>Agaricomycetes</taxon>
        <taxon>Agaricomycetidae</taxon>
        <taxon>Agaricales</taxon>
        <taxon>Marasmiineae</taxon>
        <taxon>Physalacriaceae</taxon>
        <taxon>Armillaria</taxon>
    </lineage>
</organism>
<comment type="caution">
    <text evidence="1">The sequence shown here is derived from an EMBL/GenBank/DDBJ whole genome shotgun (WGS) entry which is preliminary data.</text>
</comment>
<dbReference type="EMBL" id="JAUEPR010000002">
    <property type="protein sequence ID" value="KAK0489394.1"/>
    <property type="molecule type" value="Genomic_DNA"/>
</dbReference>
<gene>
    <name evidence="1" type="ORF">IW261DRAFT_1414745</name>
</gene>
<keyword evidence="2" id="KW-1185">Reference proteome</keyword>
<name>A0AA39PTK4_9AGAR</name>
<dbReference type="Proteomes" id="UP001175227">
    <property type="component" value="Unassembled WGS sequence"/>
</dbReference>
<protein>
    <submittedName>
        <fullName evidence="1">Uncharacterized protein</fullName>
    </submittedName>
</protein>
<dbReference type="AlphaFoldDB" id="A0AA39PTK4"/>
<reference evidence="1" key="1">
    <citation type="submission" date="2023-06" db="EMBL/GenBank/DDBJ databases">
        <authorList>
            <consortium name="Lawrence Berkeley National Laboratory"/>
            <person name="Ahrendt S."/>
            <person name="Sahu N."/>
            <person name="Indic B."/>
            <person name="Wong-Bajracharya J."/>
            <person name="Merenyi Z."/>
            <person name="Ke H.-M."/>
            <person name="Monk M."/>
            <person name="Kocsube S."/>
            <person name="Drula E."/>
            <person name="Lipzen A."/>
            <person name="Balint B."/>
            <person name="Henrissat B."/>
            <person name="Andreopoulos B."/>
            <person name="Martin F.M."/>
            <person name="Harder C.B."/>
            <person name="Rigling D."/>
            <person name="Ford K.L."/>
            <person name="Foster G.D."/>
            <person name="Pangilinan J."/>
            <person name="Papanicolaou A."/>
            <person name="Barry K."/>
            <person name="LaButti K."/>
            <person name="Viragh M."/>
            <person name="Koriabine M."/>
            <person name="Yan M."/>
            <person name="Riley R."/>
            <person name="Champramary S."/>
            <person name="Plett K.L."/>
            <person name="Tsai I.J."/>
            <person name="Slot J."/>
            <person name="Sipos G."/>
            <person name="Plett J."/>
            <person name="Nagy L.G."/>
            <person name="Grigoriev I.V."/>
        </authorList>
    </citation>
    <scope>NUCLEOTIDE SEQUENCE</scope>
    <source>
        <strain evidence="1">ICMP 16352</strain>
    </source>
</reference>
<accession>A0AA39PTK4</accession>
<evidence type="ECO:0000313" key="2">
    <source>
        <dbReference type="Proteomes" id="UP001175227"/>
    </source>
</evidence>
<evidence type="ECO:0000313" key="1">
    <source>
        <dbReference type="EMBL" id="KAK0489394.1"/>
    </source>
</evidence>
<sequence>MYCNWLGIFGTRRAYILWNVCDKKMASIASRGNDPKPRKIIVGHLRVGGRTLFQNSQDQAVTSEITMKDPPSRAVKFRELSNADLRVTEVPFRLGAVPGDQGSVFTNYASEAYGTRGYDFFRSVEMAAHIKDFKIALTTAHGILVKNVLVRHTAAFRMYQFHDCKAFGTCQVRLSAVCLPAAFSPSTIEPPGTLCADVPTIR</sequence>